<keyword evidence="10" id="KW-1185">Reference proteome</keyword>
<dbReference type="EMBL" id="AFVZ01000001">
    <property type="protein sequence ID" value="EHN58901.1"/>
    <property type="molecule type" value="Genomic_DNA"/>
</dbReference>
<keyword evidence="6 7" id="KW-0472">Membrane</keyword>
<evidence type="ECO:0000256" key="2">
    <source>
        <dbReference type="ARBA" id="ARBA00022448"/>
    </source>
</evidence>
<dbReference type="PATRIC" id="fig|1045004.4.peg.795"/>
<evidence type="ECO:0000256" key="1">
    <source>
        <dbReference type="ARBA" id="ARBA00004651"/>
    </source>
</evidence>
<dbReference type="Gene3D" id="1.20.1720.10">
    <property type="entry name" value="Multidrug resistance protein D"/>
    <property type="match status" value="1"/>
</dbReference>
<dbReference type="PROSITE" id="PS50850">
    <property type="entry name" value="MFS"/>
    <property type="match status" value="1"/>
</dbReference>
<dbReference type="InterPro" id="IPR011701">
    <property type="entry name" value="MFS"/>
</dbReference>
<protein>
    <submittedName>
        <fullName evidence="9">Major facilitator superfamily permease</fullName>
    </submittedName>
</protein>
<evidence type="ECO:0000256" key="7">
    <source>
        <dbReference type="SAM" id="Phobius"/>
    </source>
</evidence>
<dbReference type="Proteomes" id="UP000004959">
    <property type="component" value="Chromosome"/>
</dbReference>
<feature type="transmembrane region" description="Helical" evidence="7">
    <location>
        <begin position="55"/>
        <end position="73"/>
    </location>
</feature>
<feature type="transmembrane region" description="Helical" evidence="7">
    <location>
        <begin position="80"/>
        <end position="100"/>
    </location>
</feature>
<dbReference type="InterPro" id="IPR020846">
    <property type="entry name" value="MFS_dom"/>
</dbReference>
<gene>
    <name evidence="9" type="ORF">OKIT_0792</name>
</gene>
<feature type="transmembrane region" description="Helical" evidence="7">
    <location>
        <begin position="140"/>
        <end position="163"/>
    </location>
</feature>
<keyword evidence="3" id="KW-1003">Cell membrane</keyword>
<organism evidence="9 10">
    <name type="scientific">Oenococcus kitaharae DSM 17330</name>
    <dbReference type="NCBI Taxonomy" id="1045004"/>
    <lineage>
        <taxon>Bacteria</taxon>
        <taxon>Bacillati</taxon>
        <taxon>Bacillota</taxon>
        <taxon>Bacilli</taxon>
        <taxon>Lactobacillales</taxon>
        <taxon>Lactobacillaceae</taxon>
        <taxon>Oenococcus</taxon>
    </lineage>
</organism>
<feature type="transmembrane region" description="Helical" evidence="7">
    <location>
        <begin position="466"/>
        <end position="486"/>
    </location>
</feature>
<dbReference type="PANTHER" id="PTHR23501:SF1">
    <property type="entry name" value="TRANSPORT PROTEIN HSRA-RELATED"/>
    <property type="match status" value="1"/>
</dbReference>
<feature type="transmembrane region" description="Helical" evidence="7">
    <location>
        <begin position="106"/>
        <end position="128"/>
    </location>
</feature>
<dbReference type="InterPro" id="IPR036259">
    <property type="entry name" value="MFS_trans_sf"/>
</dbReference>
<feature type="transmembrane region" description="Helical" evidence="7">
    <location>
        <begin position="12"/>
        <end position="35"/>
    </location>
</feature>
<keyword evidence="4 7" id="KW-0812">Transmembrane</keyword>
<dbReference type="Pfam" id="PF07690">
    <property type="entry name" value="MFS_1"/>
    <property type="match status" value="1"/>
</dbReference>
<evidence type="ECO:0000256" key="5">
    <source>
        <dbReference type="ARBA" id="ARBA00022989"/>
    </source>
</evidence>
<feature type="transmembrane region" description="Helical" evidence="7">
    <location>
        <begin position="361"/>
        <end position="384"/>
    </location>
</feature>
<sequence length="493" mass="53465">MQKRENTISKSTMVTAWILVLGAIAPLLDSTMVNIAIHSLVKNLNSSISTIQWTITGYVLATGIAVPFSSWLLNKFDGKFVFVSGEILFVLGSILSALAGNAQFLIGARLVQGFAGGIIMPLLTTLLVQTAGQKVMGQMMATVGLPIILGPLVGPVIGGVIIRYLSWQWIFWVNVPVALIAIILILLKMPNYPAQNKSAKMDFVGIFFIAAATTSIIYAIVRAARDASFLNQSTLWFMGLGLILLLLYLAWAFRLKEKAVLPLSLFKYRSFNGSVLGLLIAGTVLNGAMLVLPLFFQNIRGMSVMAAGLALIPQGIGMLVSRTLTGRLTDKIGAKYVVLASLVVTFAGTIPFYWIDGQTPYWLIAFVLLIRGIGAGGILMPLMADSYTGMEGRFIPAASIGSRTIQNIGSAFGSAIVTTLMTAYSHTQIKQFKVNLANGHFQMKPLKMHQFILQHLDLIQAHSFQYAFLCIAIAALLIALPCILLTNRMKSDK</sequence>
<dbReference type="InterPro" id="IPR004638">
    <property type="entry name" value="EmrB-like"/>
</dbReference>
<accession>G9WI16</accession>
<feature type="transmembrane region" description="Helical" evidence="7">
    <location>
        <begin position="405"/>
        <end position="424"/>
    </location>
</feature>
<keyword evidence="5 7" id="KW-1133">Transmembrane helix</keyword>
<dbReference type="PANTHER" id="PTHR23501">
    <property type="entry name" value="MAJOR FACILITATOR SUPERFAMILY"/>
    <property type="match status" value="1"/>
</dbReference>
<evidence type="ECO:0000313" key="9">
    <source>
        <dbReference type="EMBL" id="EHN58901.1"/>
    </source>
</evidence>
<name>G9WI16_9LACO</name>
<dbReference type="OrthoDB" id="9816041at2"/>
<reference evidence="9 10" key="1">
    <citation type="journal article" date="2012" name="PLoS ONE">
        <title>Functional divergence in the genus oenococcus as predicted by genome sequencing of the newly-described species, Oenococcus kitaharae.</title>
        <authorList>
            <person name="Borneman A.R."/>
            <person name="McCarthy J.M."/>
            <person name="Chambers P.J."/>
            <person name="Bartowsky E.J."/>
        </authorList>
    </citation>
    <scope>NUCLEOTIDE SEQUENCE [LARGE SCALE GENOMIC DNA]</scope>
    <source>
        <strain evidence="10">DSM17330</strain>
    </source>
</reference>
<evidence type="ECO:0000256" key="6">
    <source>
        <dbReference type="ARBA" id="ARBA00023136"/>
    </source>
</evidence>
<evidence type="ECO:0000313" key="10">
    <source>
        <dbReference type="Proteomes" id="UP000004959"/>
    </source>
</evidence>
<feature type="domain" description="Major facilitator superfamily (MFS) profile" evidence="8">
    <location>
        <begin position="15"/>
        <end position="490"/>
    </location>
</feature>
<dbReference type="Gene3D" id="1.20.1250.20">
    <property type="entry name" value="MFS general substrate transporter like domains"/>
    <property type="match status" value="1"/>
</dbReference>
<dbReference type="HOGENOM" id="CLU_000960_28_0_9"/>
<comment type="subcellular location">
    <subcellularLocation>
        <location evidence="1">Cell membrane</location>
        <topology evidence="1">Multi-pass membrane protein</topology>
    </subcellularLocation>
</comment>
<evidence type="ECO:0000256" key="4">
    <source>
        <dbReference type="ARBA" id="ARBA00022692"/>
    </source>
</evidence>
<feature type="transmembrane region" description="Helical" evidence="7">
    <location>
        <begin position="302"/>
        <end position="324"/>
    </location>
</feature>
<dbReference type="SUPFAM" id="SSF103473">
    <property type="entry name" value="MFS general substrate transporter"/>
    <property type="match status" value="1"/>
</dbReference>
<dbReference type="RefSeq" id="WP_007745498.1">
    <property type="nucleotide sequence ID" value="NZ_CM001398.1"/>
</dbReference>
<comment type="caution">
    <text evidence="9">The sequence shown here is derived from an EMBL/GenBank/DDBJ whole genome shotgun (WGS) entry which is preliminary data.</text>
</comment>
<dbReference type="CDD" id="cd17503">
    <property type="entry name" value="MFS_LmrB_MDR_like"/>
    <property type="match status" value="1"/>
</dbReference>
<feature type="transmembrane region" description="Helical" evidence="7">
    <location>
        <begin position="274"/>
        <end position="296"/>
    </location>
</feature>
<proteinExistence type="predicted"/>
<feature type="transmembrane region" description="Helical" evidence="7">
    <location>
        <begin position="233"/>
        <end position="253"/>
    </location>
</feature>
<dbReference type="NCBIfam" id="TIGR00711">
    <property type="entry name" value="efflux_EmrB"/>
    <property type="match status" value="1"/>
</dbReference>
<keyword evidence="2" id="KW-0813">Transport</keyword>
<feature type="transmembrane region" description="Helical" evidence="7">
    <location>
        <begin position="169"/>
        <end position="189"/>
    </location>
</feature>
<evidence type="ECO:0000259" key="8">
    <source>
        <dbReference type="PROSITE" id="PS50850"/>
    </source>
</evidence>
<dbReference type="GO" id="GO:0005886">
    <property type="term" value="C:plasma membrane"/>
    <property type="evidence" value="ECO:0007669"/>
    <property type="project" value="UniProtKB-SubCell"/>
</dbReference>
<feature type="transmembrane region" description="Helical" evidence="7">
    <location>
        <begin position="201"/>
        <end position="221"/>
    </location>
</feature>
<dbReference type="AlphaFoldDB" id="G9WI16"/>
<dbReference type="STRING" id="336988.NT96_08395"/>
<dbReference type="GO" id="GO:0022857">
    <property type="term" value="F:transmembrane transporter activity"/>
    <property type="evidence" value="ECO:0007669"/>
    <property type="project" value="InterPro"/>
</dbReference>
<feature type="transmembrane region" description="Helical" evidence="7">
    <location>
        <begin position="336"/>
        <end position="355"/>
    </location>
</feature>
<dbReference type="eggNOG" id="COG2814">
    <property type="taxonomic scope" value="Bacteria"/>
</dbReference>
<evidence type="ECO:0000256" key="3">
    <source>
        <dbReference type="ARBA" id="ARBA00022475"/>
    </source>
</evidence>